<accession>A0ACB9EWM9</accession>
<reference evidence="1 2" key="2">
    <citation type="journal article" date="2022" name="Mol. Ecol. Resour.">
        <title>The genomes of chicory, endive, great burdock and yacon provide insights into Asteraceae paleo-polyploidization history and plant inulin production.</title>
        <authorList>
            <person name="Fan W."/>
            <person name="Wang S."/>
            <person name="Wang H."/>
            <person name="Wang A."/>
            <person name="Jiang F."/>
            <person name="Liu H."/>
            <person name="Zhao H."/>
            <person name="Xu D."/>
            <person name="Zhang Y."/>
        </authorList>
    </citation>
    <scope>NUCLEOTIDE SEQUENCE [LARGE SCALE GENOMIC DNA]</scope>
    <source>
        <strain evidence="2">cv. Punajuju</strain>
        <tissue evidence="1">Leaves</tissue>
    </source>
</reference>
<gene>
    <name evidence="1" type="ORF">L2E82_13305</name>
</gene>
<evidence type="ECO:0000313" key="1">
    <source>
        <dbReference type="EMBL" id="KAI3763449.1"/>
    </source>
</evidence>
<dbReference type="Proteomes" id="UP001055811">
    <property type="component" value="Linkage Group LG03"/>
</dbReference>
<comment type="caution">
    <text evidence="1">The sequence shown here is derived from an EMBL/GenBank/DDBJ whole genome shotgun (WGS) entry which is preliminary data.</text>
</comment>
<sequence length="125" mass="13747">MSERENGTIHGSYSGWNPSGSKRGGGLVRYVRPSVSISSVSKLNDAVVKKSEVEVDGKRNTSETPNLMWWEVRDGRVDIESWGGEFDIKRNKPIVCGECGESGWNTNGIVMVMVVVVDEGNNRMA</sequence>
<proteinExistence type="predicted"/>
<organism evidence="1 2">
    <name type="scientific">Cichorium intybus</name>
    <name type="common">Chicory</name>
    <dbReference type="NCBI Taxonomy" id="13427"/>
    <lineage>
        <taxon>Eukaryota</taxon>
        <taxon>Viridiplantae</taxon>
        <taxon>Streptophyta</taxon>
        <taxon>Embryophyta</taxon>
        <taxon>Tracheophyta</taxon>
        <taxon>Spermatophyta</taxon>
        <taxon>Magnoliopsida</taxon>
        <taxon>eudicotyledons</taxon>
        <taxon>Gunneridae</taxon>
        <taxon>Pentapetalae</taxon>
        <taxon>asterids</taxon>
        <taxon>campanulids</taxon>
        <taxon>Asterales</taxon>
        <taxon>Asteraceae</taxon>
        <taxon>Cichorioideae</taxon>
        <taxon>Cichorieae</taxon>
        <taxon>Cichoriinae</taxon>
        <taxon>Cichorium</taxon>
    </lineage>
</organism>
<name>A0ACB9EWM9_CICIN</name>
<protein>
    <submittedName>
        <fullName evidence="1">Uncharacterized protein</fullName>
    </submittedName>
</protein>
<reference evidence="2" key="1">
    <citation type="journal article" date="2022" name="Mol. Ecol. Resour.">
        <title>The genomes of chicory, endive, great burdock and yacon provide insights into Asteraceae palaeo-polyploidization history and plant inulin production.</title>
        <authorList>
            <person name="Fan W."/>
            <person name="Wang S."/>
            <person name="Wang H."/>
            <person name="Wang A."/>
            <person name="Jiang F."/>
            <person name="Liu H."/>
            <person name="Zhao H."/>
            <person name="Xu D."/>
            <person name="Zhang Y."/>
        </authorList>
    </citation>
    <scope>NUCLEOTIDE SEQUENCE [LARGE SCALE GENOMIC DNA]</scope>
    <source>
        <strain evidence="2">cv. Punajuju</strain>
    </source>
</reference>
<evidence type="ECO:0000313" key="2">
    <source>
        <dbReference type="Proteomes" id="UP001055811"/>
    </source>
</evidence>
<dbReference type="EMBL" id="CM042011">
    <property type="protein sequence ID" value="KAI3763449.1"/>
    <property type="molecule type" value="Genomic_DNA"/>
</dbReference>
<keyword evidence="2" id="KW-1185">Reference proteome</keyword>